<dbReference type="AlphaFoldDB" id="A0A0E9SM53"/>
<reference evidence="1" key="1">
    <citation type="submission" date="2014-11" db="EMBL/GenBank/DDBJ databases">
        <authorList>
            <person name="Amaro Gonzalez C."/>
        </authorList>
    </citation>
    <scope>NUCLEOTIDE SEQUENCE</scope>
</reference>
<protein>
    <submittedName>
        <fullName evidence="1">Uncharacterized protein</fullName>
    </submittedName>
</protein>
<sequence length="55" mass="6715">MTKMVKTCNCLKSFLMPFRVKTEHSLDHQLSTYDFLNLYYRVFFSSNQLFWNNLL</sequence>
<proteinExistence type="predicted"/>
<dbReference type="EMBL" id="GBXM01066123">
    <property type="protein sequence ID" value="JAH42454.1"/>
    <property type="molecule type" value="Transcribed_RNA"/>
</dbReference>
<evidence type="ECO:0000313" key="1">
    <source>
        <dbReference type="EMBL" id="JAH42454.1"/>
    </source>
</evidence>
<name>A0A0E9SM53_ANGAN</name>
<accession>A0A0E9SM53</accession>
<reference evidence="1" key="2">
    <citation type="journal article" date="2015" name="Fish Shellfish Immunol.">
        <title>Early steps in the European eel (Anguilla anguilla)-Vibrio vulnificus interaction in the gills: Role of the RtxA13 toxin.</title>
        <authorList>
            <person name="Callol A."/>
            <person name="Pajuelo D."/>
            <person name="Ebbesson L."/>
            <person name="Teles M."/>
            <person name="MacKenzie S."/>
            <person name="Amaro C."/>
        </authorList>
    </citation>
    <scope>NUCLEOTIDE SEQUENCE</scope>
</reference>
<organism evidence="1">
    <name type="scientific">Anguilla anguilla</name>
    <name type="common">European freshwater eel</name>
    <name type="synonym">Muraena anguilla</name>
    <dbReference type="NCBI Taxonomy" id="7936"/>
    <lineage>
        <taxon>Eukaryota</taxon>
        <taxon>Metazoa</taxon>
        <taxon>Chordata</taxon>
        <taxon>Craniata</taxon>
        <taxon>Vertebrata</taxon>
        <taxon>Euteleostomi</taxon>
        <taxon>Actinopterygii</taxon>
        <taxon>Neopterygii</taxon>
        <taxon>Teleostei</taxon>
        <taxon>Anguilliformes</taxon>
        <taxon>Anguillidae</taxon>
        <taxon>Anguilla</taxon>
    </lineage>
</organism>